<keyword evidence="1" id="KW-1133">Transmembrane helix</keyword>
<keyword evidence="1" id="KW-0472">Membrane</keyword>
<protein>
    <recommendedName>
        <fullName evidence="4">DUF3592 domain-containing protein</fullName>
    </recommendedName>
</protein>
<feature type="transmembrane region" description="Helical" evidence="1">
    <location>
        <begin position="145"/>
        <end position="165"/>
    </location>
</feature>
<evidence type="ECO:0000256" key="1">
    <source>
        <dbReference type="SAM" id="Phobius"/>
    </source>
</evidence>
<dbReference type="AlphaFoldDB" id="A0A246G725"/>
<name>A0A246G725_9FLAO</name>
<evidence type="ECO:0000313" key="3">
    <source>
        <dbReference type="Proteomes" id="UP000198034"/>
    </source>
</evidence>
<reference evidence="2 3" key="1">
    <citation type="journal article" date="2017" name="Infect. Genet. Evol.">
        <title>Comparative genome analysis of fish pathogen Flavobacterium columnare reveals extensive sequence diversity within the species.</title>
        <authorList>
            <person name="Kayansamruaj P."/>
            <person name="Dong H.T."/>
            <person name="Hirono I."/>
            <person name="Kondo H."/>
            <person name="Senapin S."/>
            <person name="Rodkhum C."/>
        </authorList>
    </citation>
    <scope>NUCLEOTIDE SEQUENCE [LARGE SCALE GENOMIC DNA]</scope>
    <source>
        <strain evidence="2 3">1214</strain>
    </source>
</reference>
<dbReference type="EMBL" id="MTCY01000103">
    <property type="protein sequence ID" value="OWP74079.1"/>
    <property type="molecule type" value="Genomic_DNA"/>
</dbReference>
<evidence type="ECO:0008006" key="4">
    <source>
        <dbReference type="Google" id="ProtNLM"/>
    </source>
</evidence>
<proteinExistence type="predicted"/>
<comment type="caution">
    <text evidence="2">The sequence shown here is derived from an EMBL/GenBank/DDBJ whole genome shotgun (WGS) entry which is preliminary data.</text>
</comment>
<organism evidence="2 3">
    <name type="scientific">Flavobacterium columnare</name>
    <dbReference type="NCBI Taxonomy" id="996"/>
    <lineage>
        <taxon>Bacteria</taxon>
        <taxon>Pseudomonadati</taxon>
        <taxon>Bacteroidota</taxon>
        <taxon>Flavobacteriia</taxon>
        <taxon>Flavobacteriales</taxon>
        <taxon>Flavobacteriaceae</taxon>
        <taxon>Flavobacterium</taxon>
    </lineage>
</organism>
<feature type="transmembrane region" description="Helical" evidence="1">
    <location>
        <begin position="34"/>
        <end position="56"/>
    </location>
</feature>
<dbReference type="Proteomes" id="UP000198034">
    <property type="component" value="Unassembled WGS sequence"/>
</dbReference>
<keyword evidence="1" id="KW-0812">Transmembrane</keyword>
<accession>A0A246G725</accession>
<evidence type="ECO:0000313" key="2">
    <source>
        <dbReference type="EMBL" id="OWP74079.1"/>
    </source>
</evidence>
<sequence length="175" mass="20598">MNTTFKIIIGIIIFSILVAYLYERKEQEYAVSDILISGIGYSFLFIIAYFSTFYTIKDIDTLYSGKIYKATIIKNNPHKAYNIRDHKNRSSEYYETIDYYPVIEFYDNNKVKIIKEAKNSISKKQKIGKTLNIIYDAIKDDFFEINITNIFFFVFILLVSVATLYKSFKIIKNLL</sequence>
<gene>
    <name evidence="2" type="ORF">BWK62_15095</name>
</gene>
<feature type="transmembrane region" description="Helical" evidence="1">
    <location>
        <begin position="6"/>
        <end position="22"/>
    </location>
</feature>